<evidence type="ECO:0000313" key="3">
    <source>
        <dbReference type="Proteomes" id="UP000235965"/>
    </source>
</evidence>
<accession>A0A2J7QS12</accession>
<evidence type="ECO:0000313" key="2">
    <source>
        <dbReference type="EMBL" id="PNF31384.1"/>
    </source>
</evidence>
<dbReference type="EMBL" id="NEVH01011880">
    <property type="protein sequence ID" value="PNF31384.1"/>
    <property type="molecule type" value="Genomic_DNA"/>
</dbReference>
<dbReference type="Proteomes" id="UP000235965">
    <property type="component" value="Unassembled WGS sequence"/>
</dbReference>
<proteinExistence type="predicted"/>
<feature type="signal peptide" evidence="1">
    <location>
        <begin position="1"/>
        <end position="26"/>
    </location>
</feature>
<evidence type="ECO:0008006" key="4">
    <source>
        <dbReference type="Google" id="ProtNLM"/>
    </source>
</evidence>
<protein>
    <recommendedName>
        <fullName evidence="4">Chitin-binding type-2 domain-containing protein</fullName>
    </recommendedName>
</protein>
<name>A0A2J7QS12_9NEOP</name>
<dbReference type="InParanoid" id="A0A2J7QS12"/>
<keyword evidence="3" id="KW-1185">Reference proteome</keyword>
<feature type="chain" id="PRO_5014329732" description="Chitin-binding type-2 domain-containing protein" evidence="1">
    <location>
        <begin position="27"/>
        <end position="242"/>
    </location>
</feature>
<comment type="caution">
    <text evidence="2">The sequence shown here is derived from an EMBL/GenBank/DDBJ whole genome shotgun (WGS) entry which is preliminary data.</text>
</comment>
<gene>
    <name evidence="2" type="ORF">B7P43_G09726</name>
</gene>
<dbReference type="AlphaFoldDB" id="A0A2J7QS12"/>
<evidence type="ECO:0000256" key="1">
    <source>
        <dbReference type="SAM" id="SignalP"/>
    </source>
</evidence>
<keyword evidence="1" id="KW-0732">Signal</keyword>
<organism evidence="2 3">
    <name type="scientific">Cryptotermes secundus</name>
    <dbReference type="NCBI Taxonomy" id="105785"/>
    <lineage>
        <taxon>Eukaryota</taxon>
        <taxon>Metazoa</taxon>
        <taxon>Ecdysozoa</taxon>
        <taxon>Arthropoda</taxon>
        <taxon>Hexapoda</taxon>
        <taxon>Insecta</taxon>
        <taxon>Pterygota</taxon>
        <taxon>Neoptera</taxon>
        <taxon>Polyneoptera</taxon>
        <taxon>Dictyoptera</taxon>
        <taxon>Blattodea</taxon>
        <taxon>Blattoidea</taxon>
        <taxon>Termitoidae</taxon>
        <taxon>Kalotermitidae</taxon>
        <taxon>Cryptotermitinae</taxon>
        <taxon>Cryptotermes</taxon>
    </lineage>
</organism>
<sequence length="242" mass="27128">MKTDRRVTQLVPQMVLVLFLATTVAAYSSCLKSFVCTNATHFRLCIDHGNGSVSLWERHSACPLNSVCNASQCYDVNPAWPYPPGARKCSSHGFICTNSNQYQLCRYDQQGRSYPWGPYYDCPPSSVCNESHPYRCQILHPSPYVPSTTAHSPSPTKDECKSKNFVCVDSNTYLMCRDVGNGVFQPFNQQLKCPSTQTCHKSFDRPCAVAKSGGNSICTKNLAYFSVVLQLYILYRTRAQHC</sequence>
<reference evidence="2 3" key="1">
    <citation type="submission" date="2017-12" db="EMBL/GenBank/DDBJ databases">
        <title>Hemimetabolous genomes reveal molecular basis of termite eusociality.</title>
        <authorList>
            <person name="Harrison M.C."/>
            <person name="Jongepier E."/>
            <person name="Robertson H.M."/>
            <person name="Arning N."/>
            <person name="Bitard-Feildel T."/>
            <person name="Chao H."/>
            <person name="Childers C.P."/>
            <person name="Dinh H."/>
            <person name="Doddapaneni H."/>
            <person name="Dugan S."/>
            <person name="Gowin J."/>
            <person name="Greiner C."/>
            <person name="Han Y."/>
            <person name="Hu H."/>
            <person name="Hughes D.S.T."/>
            <person name="Huylmans A.-K."/>
            <person name="Kemena C."/>
            <person name="Kremer L.P.M."/>
            <person name="Lee S.L."/>
            <person name="Lopez-Ezquerra A."/>
            <person name="Mallet L."/>
            <person name="Monroy-Kuhn J.M."/>
            <person name="Moser A."/>
            <person name="Murali S.C."/>
            <person name="Muzny D.M."/>
            <person name="Otani S."/>
            <person name="Piulachs M.-D."/>
            <person name="Poelchau M."/>
            <person name="Qu J."/>
            <person name="Schaub F."/>
            <person name="Wada-Katsumata A."/>
            <person name="Worley K.C."/>
            <person name="Xie Q."/>
            <person name="Ylla G."/>
            <person name="Poulsen M."/>
            <person name="Gibbs R.A."/>
            <person name="Schal C."/>
            <person name="Richards S."/>
            <person name="Belles X."/>
            <person name="Korb J."/>
            <person name="Bornberg-Bauer E."/>
        </authorList>
    </citation>
    <scope>NUCLEOTIDE SEQUENCE [LARGE SCALE GENOMIC DNA]</scope>
    <source>
        <tissue evidence="2">Whole body</tissue>
    </source>
</reference>